<dbReference type="GO" id="GO:0005737">
    <property type="term" value="C:cytoplasm"/>
    <property type="evidence" value="ECO:0007669"/>
    <property type="project" value="TreeGrafter"/>
</dbReference>
<dbReference type="Pfam" id="PF02567">
    <property type="entry name" value="PhzC-PhzF"/>
    <property type="match status" value="1"/>
</dbReference>
<evidence type="ECO:0000313" key="3">
    <source>
        <dbReference type="Proteomes" id="UP000612808"/>
    </source>
</evidence>
<dbReference type="SUPFAM" id="SSF54593">
    <property type="entry name" value="Glyoxalase/Bleomycin resistance protein/Dihydroxybiphenyl dioxygenase"/>
    <property type="match status" value="1"/>
</dbReference>
<organism evidence="2 3">
    <name type="scientific">Actinocatenispora rupis</name>
    <dbReference type="NCBI Taxonomy" id="519421"/>
    <lineage>
        <taxon>Bacteria</taxon>
        <taxon>Bacillati</taxon>
        <taxon>Actinomycetota</taxon>
        <taxon>Actinomycetes</taxon>
        <taxon>Micromonosporales</taxon>
        <taxon>Micromonosporaceae</taxon>
        <taxon>Actinocatenispora</taxon>
    </lineage>
</organism>
<dbReference type="EMBL" id="BOMB01000010">
    <property type="protein sequence ID" value="GID10898.1"/>
    <property type="molecule type" value="Genomic_DNA"/>
</dbReference>
<dbReference type="PROSITE" id="PS51819">
    <property type="entry name" value="VOC"/>
    <property type="match status" value="1"/>
</dbReference>
<accession>A0A8J3IYB4</accession>
<proteinExistence type="predicted"/>
<evidence type="ECO:0000259" key="1">
    <source>
        <dbReference type="PROSITE" id="PS51819"/>
    </source>
</evidence>
<evidence type="ECO:0000313" key="2">
    <source>
        <dbReference type="EMBL" id="GID10898.1"/>
    </source>
</evidence>
<dbReference type="InterPro" id="IPR004360">
    <property type="entry name" value="Glyas_Fos-R_dOase_dom"/>
</dbReference>
<keyword evidence="3" id="KW-1185">Reference proteome</keyword>
<dbReference type="Gene3D" id="3.10.310.10">
    <property type="entry name" value="Diaminopimelate Epimerase, Chain A, domain 1"/>
    <property type="match status" value="2"/>
</dbReference>
<dbReference type="AlphaFoldDB" id="A0A8J3IYB4"/>
<gene>
    <name evidence="2" type="ORF">Aru02nite_17870</name>
</gene>
<dbReference type="NCBIfam" id="TIGR00654">
    <property type="entry name" value="PhzF_family"/>
    <property type="match status" value="1"/>
</dbReference>
<dbReference type="Proteomes" id="UP000612808">
    <property type="component" value="Unassembled WGS sequence"/>
</dbReference>
<sequence>MQKRTVRQLRVVVTAEDHDEAVTLFRDVLGLPEEAAYEGDGDARVVILDAGRATLELANPAQRDMIDRVEVGHADSPHIRLAFEVPDAAAATEALTGGGARLVAPPTRTPWESLNARLATAGDLSVTVFQELAGGGDVPFAMVDVFGAEPLSGNPLAVVDLTAATDADDAWLSAVAREFNQAETTFVLPGTDGADRVLRSFTRGGQEVYGAGHNALGAWWWLLDSGRVDATPGTDLVQRIGDRNLVVHVRDGGWLAMRQEPARFGATGDAATVAPPLGLPAGDLLDTPAPQVVDTGAGHLMVLAATREAVSAADPDPARLVEITGRLGAEGVYLVWLDPAGEAHARFFNPGMGLAEDSATGTAAGPLAAYLRRAGLLAAGADLVVRQGADMGRPSTLRVTLSDDLVPTLAGRGVTTMTGSLRRR</sequence>
<feature type="domain" description="VOC" evidence="1">
    <location>
        <begin position="7"/>
        <end position="131"/>
    </location>
</feature>
<dbReference type="Pfam" id="PF00903">
    <property type="entry name" value="Glyoxalase"/>
    <property type="match status" value="1"/>
</dbReference>
<dbReference type="InterPro" id="IPR003719">
    <property type="entry name" value="Phenazine_PhzF-like"/>
</dbReference>
<reference evidence="2" key="1">
    <citation type="submission" date="2021-01" db="EMBL/GenBank/DDBJ databases">
        <title>Whole genome shotgun sequence of Actinocatenispora rupis NBRC 107355.</title>
        <authorList>
            <person name="Komaki H."/>
            <person name="Tamura T."/>
        </authorList>
    </citation>
    <scope>NUCLEOTIDE SEQUENCE</scope>
    <source>
        <strain evidence="2">NBRC 107355</strain>
    </source>
</reference>
<dbReference type="InterPro" id="IPR029068">
    <property type="entry name" value="Glyas_Bleomycin-R_OHBP_Dase"/>
</dbReference>
<dbReference type="Gene3D" id="3.10.180.10">
    <property type="entry name" value="2,3-Dihydroxybiphenyl 1,2-Dioxygenase, domain 1"/>
    <property type="match status" value="1"/>
</dbReference>
<dbReference type="PANTHER" id="PTHR13774">
    <property type="entry name" value="PHENAZINE BIOSYNTHESIS PROTEIN"/>
    <property type="match status" value="1"/>
</dbReference>
<dbReference type="InterPro" id="IPR037523">
    <property type="entry name" value="VOC_core"/>
</dbReference>
<protein>
    <recommendedName>
        <fullName evidence="1">VOC domain-containing protein</fullName>
    </recommendedName>
</protein>
<comment type="caution">
    <text evidence="2">The sequence shown here is derived from an EMBL/GenBank/DDBJ whole genome shotgun (WGS) entry which is preliminary data.</text>
</comment>
<dbReference type="RefSeq" id="WP_203656509.1">
    <property type="nucleotide sequence ID" value="NZ_BAAAZM010000004.1"/>
</dbReference>
<dbReference type="SUPFAM" id="SSF54506">
    <property type="entry name" value="Diaminopimelate epimerase-like"/>
    <property type="match status" value="1"/>
</dbReference>
<dbReference type="GO" id="GO:0016853">
    <property type="term" value="F:isomerase activity"/>
    <property type="evidence" value="ECO:0007669"/>
    <property type="project" value="TreeGrafter"/>
</dbReference>
<name>A0A8J3IYB4_9ACTN</name>